<name>A0ACB9KV84_BAUVA</name>
<dbReference type="Proteomes" id="UP000828941">
    <property type="component" value="Chromosome 13"/>
</dbReference>
<evidence type="ECO:0000313" key="2">
    <source>
        <dbReference type="Proteomes" id="UP000828941"/>
    </source>
</evidence>
<comment type="caution">
    <text evidence="1">The sequence shown here is derived from an EMBL/GenBank/DDBJ whole genome shotgun (WGS) entry which is preliminary data.</text>
</comment>
<proteinExistence type="predicted"/>
<reference evidence="1 2" key="1">
    <citation type="journal article" date="2022" name="DNA Res.">
        <title>Chromosomal-level genome assembly of the orchid tree Bauhinia variegata (Leguminosae; Cercidoideae) supports the allotetraploid origin hypothesis of Bauhinia.</title>
        <authorList>
            <person name="Zhong Y."/>
            <person name="Chen Y."/>
            <person name="Zheng D."/>
            <person name="Pang J."/>
            <person name="Liu Y."/>
            <person name="Luo S."/>
            <person name="Meng S."/>
            <person name="Qian L."/>
            <person name="Wei D."/>
            <person name="Dai S."/>
            <person name="Zhou R."/>
        </authorList>
    </citation>
    <scope>NUCLEOTIDE SEQUENCE [LARGE SCALE GENOMIC DNA]</scope>
    <source>
        <strain evidence="1">BV-YZ2020</strain>
    </source>
</reference>
<evidence type="ECO:0000313" key="1">
    <source>
        <dbReference type="EMBL" id="KAI4300983.1"/>
    </source>
</evidence>
<accession>A0ACB9KV84</accession>
<gene>
    <name evidence="1" type="ORF">L6164_034306</name>
</gene>
<dbReference type="EMBL" id="CM039438">
    <property type="protein sequence ID" value="KAI4300983.1"/>
    <property type="molecule type" value="Genomic_DNA"/>
</dbReference>
<organism evidence="1 2">
    <name type="scientific">Bauhinia variegata</name>
    <name type="common">Purple orchid tree</name>
    <name type="synonym">Phanera variegata</name>
    <dbReference type="NCBI Taxonomy" id="167791"/>
    <lineage>
        <taxon>Eukaryota</taxon>
        <taxon>Viridiplantae</taxon>
        <taxon>Streptophyta</taxon>
        <taxon>Embryophyta</taxon>
        <taxon>Tracheophyta</taxon>
        <taxon>Spermatophyta</taxon>
        <taxon>Magnoliopsida</taxon>
        <taxon>eudicotyledons</taxon>
        <taxon>Gunneridae</taxon>
        <taxon>Pentapetalae</taxon>
        <taxon>rosids</taxon>
        <taxon>fabids</taxon>
        <taxon>Fabales</taxon>
        <taxon>Fabaceae</taxon>
        <taxon>Cercidoideae</taxon>
        <taxon>Cercideae</taxon>
        <taxon>Bauhiniinae</taxon>
        <taxon>Bauhinia</taxon>
    </lineage>
</organism>
<sequence>MGSALEFGIRIRKLLIMSTRACYRSGCNHPLLVGFLCFLIILYRSFPFLFSILVSASPVLVCTAVLLGTLLSFGQPNIPEVEKEEKVTHGISSFQTGFSEGATVIAERDEDFVVEQYTEKRSPIEERGIEEANFEVDKGDKVEEGDGLLSYEPVVDEQSQKIQHEKQVSEEKEREFPSSELEKKREVHQEKLKAEAVSSDEEADEEQYVFVQKVNDDILDVGDKTSPEEPVDAFEGDHLDFSPSSSRKQVENNDEEEDSLESGSDQAESSSPDASMADIIPMLDELHPLLDTESPQPVHSSHDVSDGASENSQRSEDDSVQSDEDAKNQGEVDEDGADEPDDDEEEETEGGKEDDSKSAIKWTEDDQKNLLDLGNLELERNRRLENLIARRRARKNLSMATERNLIDLDSIDLPPNIPPIATTRRNPFELPDDSFAGMGLPPIPGSAPSILQLRRNPFDIPYDPNEEKPDLKGDSFQQEFAMCNQKEALYRRHESFSLGSSVLGINRQERHDISWKPVFVSERMASEGTSYPSFQRQSSEVSDSKLSSIPDTESVSSIDQDDRKLNEEDLSQETDLVSSLDRVSLQVEHGSHSSGEMDSVDMMQTEGSSGGHDEAEIVLGGVENPSETELYSETGEVVINEELNTGEVDLRTVPVDEEGSVRSSQSSLSEVIDNIEDGKLEKSANFQQGENHLQESRISTQTSVEESDFHLVSGGMEDHQHKEPVYDTSPSAAEMAINFSSVSSDSLAEFSERDCTRTSIEMTSNVTDKEAEVHDHRGEDNASSGYEEIPAISSLLPTEVKNDLMSTKHSDGVNQHDVTAVELSVDGQSCLDQNGSKAPGFLVVSDSIDSSFSSNINSVKDVTNAGFVQEQDHKDNVHADSEILLEENFDSPASDYHMASENSHSLDNESVEEVEVRHRVDSSAFEDENVPKKVENADEKLDLIASDAQHMSSSDSSMSAPQDIQSSLVAEQPSLAQLNLPSQETECAEKNSLNKEDMFQVEHNEQQDEVLSSSSIDQGNIDIHQDLHKKVDPSSGLDNNLSSTDKSAFAASSRDDYESQKSPIVPVESTQLVSTSNDGVGEVYDSMHTNSLNISSMTSDASDTPEFQSPSREADLAAVILKELIDENQRDVLEQLNRLAEGYKSQFTRENVRDLDEIKEIDEGILSELDSVGDFSVSDAGLSLHPDRVAEETTVADAQDSSLPKDVKITEVKQDIPVLEARSLEDIDLTFRQLKEGADINEVILPSMIKELASEDSKDHLEATSDLQVVEARSPDDINIALKQNSEANPGELPKSMDSTDGSVKREENEAVTEDMSGIAGESENVPVSSSSNEAKSHSRKPSSSSSSSSSSDSD</sequence>
<keyword evidence="2" id="KW-1185">Reference proteome</keyword>
<protein>
    <submittedName>
        <fullName evidence="1">Uncharacterized protein</fullName>
    </submittedName>
</protein>